<dbReference type="Proteomes" id="UP000281553">
    <property type="component" value="Unassembled WGS sequence"/>
</dbReference>
<organism evidence="2 3">
    <name type="scientific">Dibothriocephalus latus</name>
    <name type="common">Fish tapeworm</name>
    <name type="synonym">Diphyllobothrium latum</name>
    <dbReference type="NCBI Taxonomy" id="60516"/>
    <lineage>
        <taxon>Eukaryota</taxon>
        <taxon>Metazoa</taxon>
        <taxon>Spiralia</taxon>
        <taxon>Lophotrochozoa</taxon>
        <taxon>Platyhelminthes</taxon>
        <taxon>Cestoda</taxon>
        <taxon>Eucestoda</taxon>
        <taxon>Diphyllobothriidea</taxon>
        <taxon>Diphyllobothriidae</taxon>
        <taxon>Dibothriocephalus</taxon>
    </lineage>
</organism>
<feature type="transmembrane region" description="Helical" evidence="1">
    <location>
        <begin position="166"/>
        <end position="184"/>
    </location>
</feature>
<feature type="transmembrane region" description="Helical" evidence="1">
    <location>
        <begin position="137"/>
        <end position="159"/>
    </location>
</feature>
<keyword evidence="1" id="KW-0812">Transmembrane</keyword>
<feature type="transmembrane region" description="Helical" evidence="1">
    <location>
        <begin position="225"/>
        <end position="247"/>
    </location>
</feature>
<evidence type="ECO:0000313" key="2">
    <source>
        <dbReference type="EMBL" id="VDN21471.1"/>
    </source>
</evidence>
<name>A0A3P7MTD8_DIBLA</name>
<proteinExistence type="predicted"/>
<evidence type="ECO:0000256" key="1">
    <source>
        <dbReference type="SAM" id="Phobius"/>
    </source>
</evidence>
<gene>
    <name evidence="2" type="ORF">DILT_LOCUS13842</name>
</gene>
<keyword evidence="1" id="KW-1133">Transmembrane helix</keyword>
<dbReference type="AlphaFoldDB" id="A0A3P7MTD8"/>
<sequence length="253" mass="27828">MVCLSPEYLALAAPIPTTYRWLRRLSFLQKLCMSVIIGNYIIHGAGMAACIYVDSYFRVVLHLSNVSEPTTDLPSHVVRPPQHAISVEIGNGLWVFHENRLVAAGAETIEDPTDAHFAAARSLWGLCRIRSIRPAPIIMGIMLSLGIGLVILFTSLLCALFDRRSFITGGLAGSFSGLIANILIEHWEADMFACMKSITVGMDGKTRFVFGRIFHYTPAGPGPCVAILAFCNACFVSQVIASFYMLFKNPKRL</sequence>
<protein>
    <submittedName>
        <fullName evidence="2">Uncharacterized protein</fullName>
    </submittedName>
</protein>
<reference evidence="2 3" key="1">
    <citation type="submission" date="2018-11" db="EMBL/GenBank/DDBJ databases">
        <authorList>
            <consortium name="Pathogen Informatics"/>
        </authorList>
    </citation>
    <scope>NUCLEOTIDE SEQUENCE [LARGE SCALE GENOMIC DNA]</scope>
</reference>
<evidence type="ECO:0000313" key="3">
    <source>
        <dbReference type="Proteomes" id="UP000281553"/>
    </source>
</evidence>
<dbReference type="EMBL" id="UYRU01071811">
    <property type="protein sequence ID" value="VDN21471.1"/>
    <property type="molecule type" value="Genomic_DNA"/>
</dbReference>
<keyword evidence="3" id="KW-1185">Reference proteome</keyword>
<keyword evidence="1" id="KW-0472">Membrane</keyword>
<accession>A0A3P7MTD8</accession>